<dbReference type="InParanoid" id="A0A1S0U0C3"/>
<dbReference type="AlphaFoldDB" id="A0A1S0U0C3"/>
<feature type="chain" id="PRO_5010330883" evidence="1">
    <location>
        <begin position="32"/>
        <end position="130"/>
    </location>
</feature>
<evidence type="ECO:0000256" key="1">
    <source>
        <dbReference type="SAM" id="SignalP"/>
    </source>
</evidence>
<gene>
    <name evidence="2" type="ORF">LOAG_05388</name>
</gene>
<reference evidence="2" key="1">
    <citation type="submission" date="2012-04" db="EMBL/GenBank/DDBJ databases">
        <title>The Genome Sequence of Loa loa.</title>
        <authorList>
            <consortium name="The Broad Institute Genome Sequencing Platform"/>
            <consortium name="Broad Institute Genome Sequencing Center for Infectious Disease"/>
            <person name="Nutman T.B."/>
            <person name="Fink D.L."/>
            <person name="Russ C."/>
            <person name="Young S."/>
            <person name="Zeng Q."/>
            <person name="Gargeya S."/>
            <person name="Alvarado L."/>
            <person name="Berlin A."/>
            <person name="Chapman S.B."/>
            <person name="Chen Z."/>
            <person name="Freedman E."/>
            <person name="Gellesch M."/>
            <person name="Goldberg J."/>
            <person name="Griggs A."/>
            <person name="Gujja S."/>
            <person name="Heilman E.R."/>
            <person name="Heiman D."/>
            <person name="Howarth C."/>
            <person name="Mehta T."/>
            <person name="Neiman D."/>
            <person name="Pearson M."/>
            <person name="Roberts A."/>
            <person name="Saif S."/>
            <person name="Shea T."/>
            <person name="Shenoy N."/>
            <person name="Sisk P."/>
            <person name="Stolte C."/>
            <person name="Sykes S."/>
            <person name="White J."/>
            <person name="Yandava C."/>
            <person name="Haas B."/>
            <person name="Henn M.R."/>
            <person name="Nusbaum C."/>
            <person name="Birren B."/>
        </authorList>
    </citation>
    <scope>NUCLEOTIDE SEQUENCE [LARGE SCALE GENOMIC DNA]</scope>
</reference>
<sequence>MSRREIEDQMSFMKIPVQLLVLLLIVGAISSHKSYNCLFDPAKFNDSLQHVPLVISATVLNVTTDPRDSRLQIRIRLLTLHCPNNIGTLRHHTILKKYLPQFHIMQKKTVAFWQCTMNSAIQSFGALIET</sequence>
<dbReference type="GeneID" id="9942795"/>
<evidence type="ECO:0000313" key="2">
    <source>
        <dbReference type="EMBL" id="EFO23098.1"/>
    </source>
</evidence>
<protein>
    <submittedName>
        <fullName evidence="2">Uncharacterized protein</fullName>
    </submittedName>
</protein>
<dbReference type="EMBL" id="JH712081">
    <property type="protein sequence ID" value="EFO23098.1"/>
    <property type="molecule type" value="Genomic_DNA"/>
</dbReference>
<name>A0A1S0U0C3_LOALO</name>
<dbReference type="KEGG" id="loa:LOAG_05388"/>
<dbReference type="OrthoDB" id="10555227at2759"/>
<organism evidence="2">
    <name type="scientific">Loa loa</name>
    <name type="common">Eye worm</name>
    <name type="synonym">Filaria loa</name>
    <dbReference type="NCBI Taxonomy" id="7209"/>
    <lineage>
        <taxon>Eukaryota</taxon>
        <taxon>Metazoa</taxon>
        <taxon>Ecdysozoa</taxon>
        <taxon>Nematoda</taxon>
        <taxon>Chromadorea</taxon>
        <taxon>Rhabditida</taxon>
        <taxon>Spirurina</taxon>
        <taxon>Spiruromorpha</taxon>
        <taxon>Filarioidea</taxon>
        <taxon>Onchocercidae</taxon>
        <taxon>Loa</taxon>
    </lineage>
</organism>
<accession>A0A1S0U0C3</accession>
<keyword evidence="1" id="KW-0732">Signal</keyword>
<dbReference type="RefSeq" id="XP_003140973.1">
    <property type="nucleotide sequence ID" value="XM_003140925.1"/>
</dbReference>
<proteinExistence type="predicted"/>
<dbReference type="CTD" id="9942795"/>
<feature type="signal peptide" evidence="1">
    <location>
        <begin position="1"/>
        <end position="31"/>
    </location>
</feature>